<dbReference type="Proteomes" id="UP000729402">
    <property type="component" value="Unassembled WGS sequence"/>
</dbReference>
<dbReference type="EMBL" id="JAAALK010000285">
    <property type="protein sequence ID" value="KAG8065330.1"/>
    <property type="molecule type" value="Genomic_DNA"/>
</dbReference>
<reference evidence="1" key="1">
    <citation type="journal article" date="2021" name="bioRxiv">
        <title>Whole Genome Assembly and Annotation of Northern Wild Rice, Zizania palustris L., Supports a Whole Genome Duplication in the Zizania Genus.</title>
        <authorList>
            <person name="Haas M."/>
            <person name="Kono T."/>
            <person name="Macchietto M."/>
            <person name="Millas R."/>
            <person name="McGilp L."/>
            <person name="Shao M."/>
            <person name="Duquette J."/>
            <person name="Hirsch C.N."/>
            <person name="Kimball J."/>
        </authorList>
    </citation>
    <scope>NUCLEOTIDE SEQUENCE</scope>
    <source>
        <tissue evidence="1">Fresh leaf tissue</tissue>
    </source>
</reference>
<accession>A0A8J5VDC9</accession>
<dbReference type="AlphaFoldDB" id="A0A8J5VDC9"/>
<protein>
    <submittedName>
        <fullName evidence="1">Uncharacterized protein</fullName>
    </submittedName>
</protein>
<evidence type="ECO:0000313" key="2">
    <source>
        <dbReference type="EMBL" id="KAG8065330.1"/>
    </source>
</evidence>
<reference evidence="1" key="2">
    <citation type="submission" date="2021-02" db="EMBL/GenBank/DDBJ databases">
        <authorList>
            <person name="Kimball J.A."/>
            <person name="Haas M.W."/>
            <person name="Macchietto M."/>
            <person name="Kono T."/>
            <person name="Duquette J."/>
            <person name="Shao M."/>
        </authorList>
    </citation>
    <scope>NUCLEOTIDE SEQUENCE</scope>
    <source>
        <tissue evidence="1">Fresh leaf tissue</tissue>
    </source>
</reference>
<dbReference type="EMBL" id="JAAALK010001290">
    <property type="protein sequence ID" value="KAG8043068.1"/>
    <property type="molecule type" value="Genomic_DNA"/>
</dbReference>
<gene>
    <name evidence="2" type="ORF">GUJ93_ZPchr0004g38950</name>
    <name evidence="1" type="ORF">GUJ93_ZPchr0304g29169</name>
</gene>
<sequence length="94" mass="10191">MRMYRDASWACRLGASYFCPPSLASYYEPMIVRRGSALVSVGIGGCGGWDRRRRQWGLEAAIVRSSRPAEDGAIDVGVNVESRTDGSGGTSNME</sequence>
<proteinExistence type="predicted"/>
<comment type="caution">
    <text evidence="1">The sequence shown here is derived from an EMBL/GenBank/DDBJ whole genome shotgun (WGS) entry which is preliminary data.</text>
</comment>
<organism evidence="1 3">
    <name type="scientific">Zizania palustris</name>
    <name type="common">Northern wild rice</name>
    <dbReference type="NCBI Taxonomy" id="103762"/>
    <lineage>
        <taxon>Eukaryota</taxon>
        <taxon>Viridiplantae</taxon>
        <taxon>Streptophyta</taxon>
        <taxon>Embryophyta</taxon>
        <taxon>Tracheophyta</taxon>
        <taxon>Spermatophyta</taxon>
        <taxon>Magnoliopsida</taxon>
        <taxon>Liliopsida</taxon>
        <taxon>Poales</taxon>
        <taxon>Poaceae</taxon>
        <taxon>BOP clade</taxon>
        <taxon>Oryzoideae</taxon>
        <taxon>Oryzeae</taxon>
        <taxon>Zizaniinae</taxon>
        <taxon>Zizania</taxon>
    </lineage>
</organism>
<evidence type="ECO:0000313" key="3">
    <source>
        <dbReference type="Proteomes" id="UP000729402"/>
    </source>
</evidence>
<keyword evidence="3" id="KW-1185">Reference proteome</keyword>
<name>A0A8J5VDC9_ZIZPA</name>
<evidence type="ECO:0000313" key="1">
    <source>
        <dbReference type="EMBL" id="KAG8043068.1"/>
    </source>
</evidence>